<dbReference type="InterPro" id="IPR041633">
    <property type="entry name" value="Polbeta"/>
</dbReference>
<dbReference type="Gene3D" id="3.30.460.10">
    <property type="entry name" value="Beta Polymerase, domain 2"/>
    <property type="match status" value="1"/>
</dbReference>
<organism evidence="2 3">
    <name type="scientific">Aeromonas hydrophila</name>
    <dbReference type="NCBI Taxonomy" id="644"/>
    <lineage>
        <taxon>Bacteria</taxon>
        <taxon>Pseudomonadati</taxon>
        <taxon>Pseudomonadota</taxon>
        <taxon>Gammaproteobacteria</taxon>
        <taxon>Aeromonadales</taxon>
        <taxon>Aeromonadaceae</taxon>
        <taxon>Aeromonas</taxon>
    </lineage>
</organism>
<dbReference type="EMBL" id="PUTQ01000006">
    <property type="protein sequence ID" value="RCF51309.1"/>
    <property type="molecule type" value="Genomic_DNA"/>
</dbReference>
<dbReference type="SUPFAM" id="SSF81301">
    <property type="entry name" value="Nucleotidyltransferase"/>
    <property type="match status" value="1"/>
</dbReference>
<reference evidence="3" key="2">
    <citation type="submission" date="2018-02" db="EMBL/GenBank/DDBJ databases">
        <title>Phenotypic characterization and whole genome analysis of multidrug-resistant, extended-spectrum beta-lactamase-producing bacteria isolated from dogs in Germany.</title>
        <authorList>
            <person name="Williamson C."/>
        </authorList>
    </citation>
    <scope>NUCLEOTIDE SEQUENCE [LARGE SCALE GENOMIC DNA]</scope>
    <source>
        <strain evidence="3">AFG_SD03_1510_Ahy_093</strain>
    </source>
</reference>
<name>A0ABD7GAI4_AERHY</name>
<protein>
    <recommendedName>
        <fullName evidence="1">Polymerase beta nucleotidyltransferase domain-containing protein</fullName>
    </recommendedName>
</protein>
<reference evidence="2 3" key="1">
    <citation type="journal article" date="2018" name="PLoS ONE">
        <title>Phenotypic characterization and whole genome analysis of extended-spectrum beta-lactamase-producing bacteria isolated from dogs in Germany.</title>
        <authorList>
            <person name="Boehmer T."/>
            <person name="Vogler A.J."/>
            <person name="Thomas A."/>
            <person name="Sauer S."/>
            <person name="Hergenroether M."/>
            <person name="Straubinger R.K."/>
            <person name="Birdsell D."/>
            <person name="Keim P."/>
            <person name="Sahl J.W."/>
            <person name="Williamson C.H."/>
            <person name="Riehm J.M."/>
        </authorList>
    </citation>
    <scope>NUCLEOTIDE SEQUENCE [LARGE SCALE GENOMIC DNA]</scope>
    <source>
        <strain evidence="2 3">AFG_SD03_1510_Ahy_093</strain>
    </source>
</reference>
<comment type="caution">
    <text evidence="2">The sequence shown here is derived from an EMBL/GenBank/DDBJ whole genome shotgun (WGS) entry which is preliminary data.</text>
</comment>
<dbReference type="CDD" id="cd05403">
    <property type="entry name" value="NT_KNTase_like"/>
    <property type="match status" value="1"/>
</dbReference>
<accession>A0ABD7GAI4</accession>
<dbReference type="AlphaFoldDB" id="A0ABD7GAI4"/>
<dbReference type="Pfam" id="PF18765">
    <property type="entry name" value="Polbeta"/>
    <property type="match status" value="1"/>
</dbReference>
<proteinExistence type="predicted"/>
<evidence type="ECO:0000259" key="1">
    <source>
        <dbReference type="Pfam" id="PF18765"/>
    </source>
</evidence>
<feature type="domain" description="Polymerase beta nucleotidyltransferase" evidence="1">
    <location>
        <begin position="8"/>
        <end position="84"/>
    </location>
</feature>
<dbReference type="InterPro" id="IPR043519">
    <property type="entry name" value="NT_sf"/>
</dbReference>
<sequence length="216" mass="24558">MNVTINSFVVVFGSVARGDSNKNSDLDILLIESDTDKTNSILEKQDLPNLPVNYVNYSHDLFKKYYDMGSLFLHHIFEQGVLLSGSELEWSKYKDQFKLKNNFNDEINKIKSDIEVYSDISIFNGMFYSPLANAFPMMKNYCIFTLANAGIFEFNKVKCIEKMKASSDAISDFLLLQSFYDSSVKGLDVDLGVDPYSIEASLLLQKVYSYISKGKI</sequence>
<dbReference type="Proteomes" id="UP000253075">
    <property type="component" value="Unassembled WGS sequence"/>
</dbReference>
<evidence type="ECO:0000313" key="3">
    <source>
        <dbReference type="Proteomes" id="UP000253075"/>
    </source>
</evidence>
<gene>
    <name evidence="2" type="ORF">C6C11_05605</name>
</gene>
<evidence type="ECO:0000313" key="2">
    <source>
        <dbReference type="EMBL" id="RCF51309.1"/>
    </source>
</evidence>